<protein>
    <submittedName>
        <fullName evidence="1">Uncharacterized protein</fullName>
    </submittedName>
</protein>
<evidence type="ECO:0000313" key="1">
    <source>
        <dbReference type="EMBL" id="KAA6371144.1"/>
    </source>
</evidence>
<comment type="caution">
    <text evidence="1">The sequence shown here is derived from an EMBL/GenBank/DDBJ whole genome shotgun (WGS) entry which is preliminary data.</text>
</comment>
<evidence type="ECO:0000313" key="2">
    <source>
        <dbReference type="Proteomes" id="UP000324800"/>
    </source>
</evidence>
<reference evidence="1 2" key="1">
    <citation type="submission" date="2019-03" db="EMBL/GenBank/DDBJ databases">
        <title>Single cell metagenomics reveals metabolic interactions within the superorganism composed of flagellate Streblomastix strix and complex community of Bacteroidetes bacteria on its surface.</title>
        <authorList>
            <person name="Treitli S.C."/>
            <person name="Kolisko M."/>
            <person name="Husnik F."/>
            <person name="Keeling P."/>
            <person name="Hampl V."/>
        </authorList>
    </citation>
    <scope>NUCLEOTIDE SEQUENCE [LARGE SCALE GENOMIC DNA]</scope>
    <source>
        <strain evidence="1">ST1C</strain>
    </source>
</reference>
<accession>A0A5J4ULP6</accession>
<dbReference type="EMBL" id="SNRW01014737">
    <property type="protein sequence ID" value="KAA6371144.1"/>
    <property type="molecule type" value="Genomic_DNA"/>
</dbReference>
<dbReference type="AlphaFoldDB" id="A0A5J4ULP6"/>
<organism evidence="1 2">
    <name type="scientific">Streblomastix strix</name>
    <dbReference type="NCBI Taxonomy" id="222440"/>
    <lineage>
        <taxon>Eukaryota</taxon>
        <taxon>Metamonada</taxon>
        <taxon>Preaxostyla</taxon>
        <taxon>Oxymonadida</taxon>
        <taxon>Streblomastigidae</taxon>
        <taxon>Streblomastix</taxon>
    </lineage>
</organism>
<proteinExistence type="predicted"/>
<name>A0A5J4ULP6_9EUKA</name>
<feature type="non-terminal residue" evidence="1">
    <location>
        <position position="1"/>
    </location>
</feature>
<sequence>STDTVQPLLQPCPFQNIKGFGRTRLWEVNFKGEIPVFNPNPH</sequence>
<dbReference type="Proteomes" id="UP000324800">
    <property type="component" value="Unassembled WGS sequence"/>
</dbReference>
<gene>
    <name evidence="1" type="ORF">EZS28_033328</name>
</gene>